<feature type="transmembrane region" description="Helical" evidence="6">
    <location>
        <begin position="1576"/>
        <end position="1602"/>
    </location>
</feature>
<dbReference type="GO" id="GO:0022857">
    <property type="term" value="F:transmembrane transporter activity"/>
    <property type="evidence" value="ECO:0007669"/>
    <property type="project" value="InterPro"/>
</dbReference>
<dbReference type="InterPro" id="IPR036259">
    <property type="entry name" value="MFS_trans_sf"/>
</dbReference>
<evidence type="ECO:0000259" key="7">
    <source>
        <dbReference type="PROSITE" id="PS50850"/>
    </source>
</evidence>
<proteinExistence type="predicted"/>
<dbReference type="PROSITE" id="PS50850">
    <property type="entry name" value="MFS"/>
    <property type="match status" value="1"/>
</dbReference>
<evidence type="ECO:0000256" key="6">
    <source>
        <dbReference type="SAM" id="Phobius"/>
    </source>
</evidence>
<dbReference type="SUPFAM" id="SSF103473">
    <property type="entry name" value="MFS general substrate transporter"/>
    <property type="match status" value="1"/>
</dbReference>
<feature type="transmembrane region" description="Helical" evidence="6">
    <location>
        <begin position="1441"/>
        <end position="1462"/>
    </location>
</feature>
<feature type="region of interest" description="Disordered" evidence="5">
    <location>
        <begin position="1184"/>
        <end position="1214"/>
    </location>
</feature>
<dbReference type="InterPro" id="IPR012337">
    <property type="entry name" value="RNaseH-like_sf"/>
</dbReference>
<dbReference type="GO" id="GO:0046983">
    <property type="term" value="F:protein dimerization activity"/>
    <property type="evidence" value="ECO:0007669"/>
    <property type="project" value="InterPro"/>
</dbReference>
<dbReference type="Pfam" id="PF07690">
    <property type="entry name" value="MFS_1"/>
    <property type="match status" value="1"/>
</dbReference>
<dbReference type="SUPFAM" id="SSF56601">
    <property type="entry name" value="beta-lactamase/transpeptidase-like"/>
    <property type="match status" value="1"/>
</dbReference>
<feature type="transmembrane region" description="Helical" evidence="6">
    <location>
        <begin position="1515"/>
        <end position="1538"/>
    </location>
</feature>
<feature type="transmembrane region" description="Helical" evidence="6">
    <location>
        <begin position="1372"/>
        <end position="1396"/>
    </location>
</feature>
<dbReference type="InterPro" id="IPR020846">
    <property type="entry name" value="MFS_dom"/>
</dbReference>
<feature type="transmembrane region" description="Helical" evidence="6">
    <location>
        <begin position="1294"/>
        <end position="1311"/>
    </location>
</feature>
<dbReference type="Gene3D" id="3.40.710.10">
    <property type="entry name" value="DD-peptidase/beta-lactamase superfamily"/>
    <property type="match status" value="1"/>
</dbReference>
<keyword evidence="2 6" id="KW-0812">Transmembrane</keyword>
<dbReference type="SUPFAM" id="SSF53098">
    <property type="entry name" value="Ribonuclease H-like"/>
    <property type="match status" value="1"/>
</dbReference>
<dbReference type="PANTHER" id="PTHR23501:SF199">
    <property type="entry name" value="MFS EFFLUX TRANSPORTER INPD-RELATED"/>
    <property type="match status" value="1"/>
</dbReference>
<dbReference type="OrthoDB" id="10021397at2759"/>
<feature type="transmembrane region" description="Helical" evidence="6">
    <location>
        <begin position="1482"/>
        <end position="1503"/>
    </location>
</feature>
<dbReference type="GO" id="GO:0005886">
    <property type="term" value="C:plasma membrane"/>
    <property type="evidence" value="ECO:0007669"/>
    <property type="project" value="TreeGrafter"/>
</dbReference>
<keyword evidence="3 6" id="KW-1133">Transmembrane helix</keyword>
<dbReference type="Gene3D" id="1.20.1250.20">
    <property type="entry name" value="MFS general substrate transporter like domains"/>
    <property type="match status" value="1"/>
</dbReference>
<dbReference type="Pfam" id="PF00144">
    <property type="entry name" value="Beta-lactamase"/>
    <property type="match status" value="1"/>
</dbReference>
<dbReference type="Pfam" id="PF05699">
    <property type="entry name" value="Dimer_Tnp_hAT"/>
    <property type="match status" value="1"/>
</dbReference>
<dbReference type="EMBL" id="NAJN01001525">
    <property type="protein sequence ID" value="TKA62654.1"/>
    <property type="molecule type" value="Genomic_DNA"/>
</dbReference>
<keyword evidence="4 6" id="KW-0472">Membrane</keyword>
<dbReference type="Proteomes" id="UP000308768">
    <property type="component" value="Unassembled WGS sequence"/>
</dbReference>
<reference evidence="8 9" key="1">
    <citation type="submission" date="2017-03" db="EMBL/GenBank/DDBJ databases">
        <title>Genomes of endolithic fungi from Antarctica.</title>
        <authorList>
            <person name="Coleine C."/>
            <person name="Masonjones S."/>
            <person name="Stajich J.E."/>
        </authorList>
    </citation>
    <scope>NUCLEOTIDE SEQUENCE [LARGE SCALE GENOMIC DNA]</scope>
    <source>
        <strain evidence="8 9">CCFEE 5187</strain>
    </source>
</reference>
<gene>
    <name evidence="8" type="ORF">B0A49_10596</name>
</gene>
<dbReference type="PANTHER" id="PTHR23501">
    <property type="entry name" value="MAJOR FACILITATOR SUPERFAMILY"/>
    <property type="match status" value="1"/>
</dbReference>
<evidence type="ECO:0000256" key="4">
    <source>
        <dbReference type="ARBA" id="ARBA00023136"/>
    </source>
</evidence>
<evidence type="ECO:0000313" key="8">
    <source>
        <dbReference type="EMBL" id="TKA62654.1"/>
    </source>
</evidence>
<evidence type="ECO:0000256" key="1">
    <source>
        <dbReference type="ARBA" id="ARBA00004141"/>
    </source>
</evidence>
<evidence type="ECO:0000256" key="2">
    <source>
        <dbReference type="ARBA" id="ARBA00022692"/>
    </source>
</evidence>
<organism evidence="8 9">
    <name type="scientific">Cryomyces minteri</name>
    <dbReference type="NCBI Taxonomy" id="331657"/>
    <lineage>
        <taxon>Eukaryota</taxon>
        <taxon>Fungi</taxon>
        <taxon>Dikarya</taxon>
        <taxon>Ascomycota</taxon>
        <taxon>Pezizomycotina</taxon>
        <taxon>Dothideomycetes</taxon>
        <taxon>Dothideomycetes incertae sedis</taxon>
        <taxon>Cryomyces</taxon>
    </lineage>
</organism>
<dbReference type="STRING" id="331657.A0A4U0WI56"/>
<dbReference type="InterPro" id="IPR011701">
    <property type="entry name" value="MFS"/>
</dbReference>
<dbReference type="InterPro" id="IPR012338">
    <property type="entry name" value="Beta-lactam/transpept-like"/>
</dbReference>
<sequence>MFQLVGDFASTRGNAEPVQQPAPTPGFEGVDWSRLKGLKVPLDDCKKESHIFEHGWRLWRERDDVYLWLCRICHTKKKLMNFKEALYDCTEQTTSAARHLRHEHKIVKDNTPEGAGSRKRTALQAWQQAGCDGDTAHMNEAATGFDPFHFKALLYDWIVSDNVSFRELESAKLLAVLTYLQPRCKDLIPCHTTVSRNVDNLYDKVLGTVTETLESAITEVSISFDLWDFKEPISSTCLLALPRQKGRHTGASMAETVAAAIAEFNLAQKLGCFITDNAKSNDTCLQALSEEFKFNYKQKWIRCSGHILNLVAQAVLFGSSSEAFEKEVDDVQELKAEEQELILWRKKGPIGKLHNLVYWINRSPQRVERLEALQKIYVAPFRPADKKEVYTTIKDVETRWNSFDDSAERALYLRPAIDELLLQERLEHDSYVTRCQQSRREVKRKPPPILDDALNDDDWHAIAKYHEILAPVKKATALLQGHAGGRFGAIWQVLPTFEKLLKKFEELKVQYPLNTEPTTSASDSESEPTTLEQHLGTNINLGWMKLNEYYSKLDDSPIYVAAIVLHPHMKWQYLESRWSPHWLTSAKASCHTLLLEYANSTADHKPKEPTPPPRKRLALADDFLSDDEISDTEQYREEQSIEQQSAEYNRERRSALLSLASSPIPYWLGRRERSPQLAALALDIYATPVMSDEPERVFSRTGAAVPPRRRAMSSDTIKCLMCLKAWIHSKVIEFGRDLDFLHAAGFRSLEADSSLMEADTTLWVASCTKLFTSIAAMQCVERQLVSLDEEISRILPEWQKPQVLEGFKHETGEPILRDARTPVTLRRAPISFIGVGITDKGLHVLHRSLLTHTSGLSYDEASDDLTRYHKYMGTDIDSPWLSLPRPKPLLFDPGEAWEYSTSLDVAGHLIQQCSHAPSLEDYMMKNILEPLGMDSTSFRLRARPGIRDRLAEFYQRTPDGQLTSLVRPIPEDLSDLDLGGVGLYTTAQDYMKLLSSLLRNDERVLSKTSVNELLKPQLCNPGLFQTQRNLDFFETKVPPGANSAAFKEEWQDRWHGKVFLVASGGSTLDHSVDSTPLSFCKSGQVRVPASPRKALRKPFAKALNSSKCDHCMGIIAATMGLTQIGYSHLKAKLVSPLPPDLLLEAFSGYTQILCYLHNINMTARAEPLGTLDIEIDNKVEVSLPDTKDASEPGTAISPSPPGKPDNANPDAPGQMRDNENFQWLKLYSICVSLGLAIFLVGLDGTIIATAIPKITEHFGSLGDVGWYGSAYQVTMCAFQLPFGKMYKLFPVKRVFPIAIAFFLLGTLVAATAPTSTALIVGRAISGLGIVGLAMPLRKRPIFTGIIGSVEGIAMVIAPLLGGVLTDKLSWRWCFYISLPIEGVVVAIVVVCFPALLHDQSDDTSTPTKLRQLDPVGTILLLPAVVSLLLAFQWAGTVYPWANARIIALLTLSGVLAMAWAFVQARGGDNATVPTRVIRQRSIAFCSIYSFGIAGALSVVDYYLPFWFQAVKHVSLTQSGLMILPLIAAIILSAVATGFATSRLGYYTPFMILASVLFAVGTGLTTKFTKDSGPSKWATFQILIGLGAGIGFQQPLIAAQNVLRDTEDTSMGTSVIIFAQTLGSAVLLSVGQAVLTNRLVASLKSAGVANVGASTVAHLNVTALPGENGTANVAGSQQLPAAINGAVTQVLYVAVAASCLCVVGGLGTEWKSVKKRDLTE</sequence>
<dbReference type="Gene3D" id="1.20.1720.10">
    <property type="entry name" value="Multidrug resistance protein D"/>
    <property type="match status" value="1"/>
</dbReference>
<feature type="domain" description="Major facilitator superfamily (MFS) profile" evidence="7">
    <location>
        <begin position="1229"/>
        <end position="1668"/>
    </location>
</feature>
<evidence type="ECO:0000256" key="5">
    <source>
        <dbReference type="SAM" id="MobiDB-lite"/>
    </source>
</evidence>
<dbReference type="CDD" id="cd17502">
    <property type="entry name" value="MFS_Azr1_MDR_like"/>
    <property type="match status" value="1"/>
</dbReference>
<name>A0A4U0WI56_9PEZI</name>
<feature type="transmembrane region" description="Helical" evidence="6">
    <location>
        <begin position="1341"/>
        <end position="1360"/>
    </location>
</feature>
<dbReference type="InterPro" id="IPR008906">
    <property type="entry name" value="HATC_C_dom"/>
</dbReference>
<comment type="caution">
    <text evidence="8">The sequence shown here is derived from an EMBL/GenBank/DDBJ whole genome shotgun (WGS) entry which is preliminary data.</text>
</comment>
<feature type="transmembrane region" description="Helical" evidence="6">
    <location>
        <begin position="1614"/>
        <end position="1634"/>
    </location>
</feature>
<feature type="transmembrane region" description="Helical" evidence="6">
    <location>
        <begin position="1685"/>
        <end position="1705"/>
    </location>
</feature>
<feature type="transmembrane region" description="Helical" evidence="6">
    <location>
        <begin position="1226"/>
        <end position="1251"/>
    </location>
</feature>
<feature type="transmembrane region" description="Helical" evidence="6">
    <location>
        <begin position="1545"/>
        <end position="1564"/>
    </location>
</feature>
<accession>A0A4U0WI56</accession>
<comment type="subcellular location">
    <subcellularLocation>
        <location evidence="1">Membrane</location>
        <topology evidence="1">Multi-pass membrane protein</topology>
    </subcellularLocation>
</comment>
<evidence type="ECO:0000313" key="9">
    <source>
        <dbReference type="Proteomes" id="UP000308768"/>
    </source>
</evidence>
<protein>
    <recommendedName>
        <fullName evidence="7">Major facilitator superfamily (MFS) profile domain-containing protein</fullName>
    </recommendedName>
</protein>
<feature type="transmembrane region" description="Helical" evidence="6">
    <location>
        <begin position="1417"/>
        <end position="1435"/>
    </location>
</feature>
<evidence type="ECO:0000256" key="3">
    <source>
        <dbReference type="ARBA" id="ARBA00022989"/>
    </source>
</evidence>
<dbReference type="InterPro" id="IPR001466">
    <property type="entry name" value="Beta-lactam-related"/>
</dbReference>
<keyword evidence="9" id="KW-1185">Reference proteome</keyword>